<evidence type="ECO:0000313" key="3">
    <source>
        <dbReference type="Proteomes" id="UP000431269"/>
    </source>
</evidence>
<dbReference type="KEGG" id="tsv:DSM104635_02007"/>
<feature type="chain" id="PRO_5026080752" evidence="1">
    <location>
        <begin position="23"/>
        <end position="147"/>
    </location>
</feature>
<protein>
    <submittedName>
        <fullName evidence="2">Lumazine-binding protein</fullName>
    </submittedName>
</protein>
<keyword evidence="1" id="KW-0732">Signal</keyword>
<accession>A0A6I6MVG9</accession>
<dbReference type="InterPro" id="IPR032710">
    <property type="entry name" value="NTF2-like_dom_sf"/>
</dbReference>
<dbReference type="SUPFAM" id="SSF54427">
    <property type="entry name" value="NTF2-like"/>
    <property type="match status" value="1"/>
</dbReference>
<dbReference type="RefSeq" id="WP_158766048.1">
    <property type="nucleotide sequence ID" value="NZ_CP047045.1"/>
</dbReference>
<sequence length="147" mass="16369">MPRFFAVLFFAAFASFAAPASAQTAASDEEAIRAVVFDYFHGQGEHSRERLERAFAADDATMVSVQPNQQGVDTLRTFRDMGDVITTWVEGPSPANGARDGEILEVHILDGRLATVFFRYEARYYDAITLAKINGVWKIVSKAFVRQ</sequence>
<evidence type="ECO:0000256" key="1">
    <source>
        <dbReference type="SAM" id="SignalP"/>
    </source>
</evidence>
<evidence type="ECO:0000313" key="2">
    <source>
        <dbReference type="EMBL" id="QGZ95163.1"/>
    </source>
</evidence>
<dbReference type="Gene3D" id="3.10.450.50">
    <property type="match status" value="1"/>
</dbReference>
<name>A0A6I6MVG9_9CAUL</name>
<dbReference type="AlphaFoldDB" id="A0A6I6MVG9"/>
<dbReference type="Proteomes" id="UP000431269">
    <property type="component" value="Chromosome"/>
</dbReference>
<reference evidence="3" key="1">
    <citation type="submission" date="2019-12" db="EMBL/GenBank/DDBJ databases">
        <title>Complete genome of Terracaulis silvestris 0127_4.</title>
        <authorList>
            <person name="Vieira S."/>
            <person name="Riedel T."/>
            <person name="Sproer C."/>
            <person name="Pascual J."/>
            <person name="Boedeker C."/>
            <person name="Overmann J."/>
        </authorList>
    </citation>
    <scope>NUCLEOTIDE SEQUENCE [LARGE SCALE GENOMIC DNA]</scope>
    <source>
        <strain evidence="3">0127_4</strain>
    </source>
</reference>
<dbReference type="Pfam" id="PF12893">
    <property type="entry name" value="Lumazine_bd_2"/>
    <property type="match status" value="1"/>
</dbReference>
<dbReference type="EMBL" id="CP047045">
    <property type="protein sequence ID" value="QGZ95163.1"/>
    <property type="molecule type" value="Genomic_DNA"/>
</dbReference>
<keyword evidence="3" id="KW-1185">Reference proteome</keyword>
<proteinExistence type="predicted"/>
<feature type="signal peptide" evidence="1">
    <location>
        <begin position="1"/>
        <end position="22"/>
    </location>
</feature>
<dbReference type="InterPro" id="IPR039437">
    <property type="entry name" value="FrzH/put_lumazine-bd"/>
</dbReference>
<organism evidence="2 3">
    <name type="scientific">Terricaulis silvestris</name>
    <dbReference type="NCBI Taxonomy" id="2686094"/>
    <lineage>
        <taxon>Bacteria</taxon>
        <taxon>Pseudomonadati</taxon>
        <taxon>Pseudomonadota</taxon>
        <taxon>Alphaproteobacteria</taxon>
        <taxon>Caulobacterales</taxon>
        <taxon>Caulobacteraceae</taxon>
        <taxon>Terricaulis</taxon>
    </lineage>
</organism>
<gene>
    <name evidence="2" type="ORF">DSM104635_02007</name>
</gene>